<dbReference type="Proteomes" id="UP001433508">
    <property type="component" value="Unassembled WGS sequence"/>
</dbReference>
<organism evidence="1 2">
    <name type="scientific">Lipomyces kononenkoae</name>
    <name type="common">Yeast</name>
    <dbReference type="NCBI Taxonomy" id="34357"/>
    <lineage>
        <taxon>Eukaryota</taxon>
        <taxon>Fungi</taxon>
        <taxon>Dikarya</taxon>
        <taxon>Ascomycota</taxon>
        <taxon>Saccharomycotina</taxon>
        <taxon>Lipomycetes</taxon>
        <taxon>Lipomycetales</taxon>
        <taxon>Lipomycetaceae</taxon>
        <taxon>Lipomyces</taxon>
    </lineage>
</organism>
<reference evidence="2" key="1">
    <citation type="journal article" date="2024" name="Front. Bioeng. Biotechnol.">
        <title>Genome-scale model development and genomic sequencing of the oleaginous clade Lipomyces.</title>
        <authorList>
            <person name="Czajka J.J."/>
            <person name="Han Y."/>
            <person name="Kim J."/>
            <person name="Mondo S.J."/>
            <person name="Hofstad B.A."/>
            <person name="Robles A."/>
            <person name="Haridas S."/>
            <person name="Riley R."/>
            <person name="LaButti K."/>
            <person name="Pangilinan J."/>
            <person name="Andreopoulos W."/>
            <person name="Lipzen A."/>
            <person name="Yan J."/>
            <person name="Wang M."/>
            <person name="Ng V."/>
            <person name="Grigoriev I.V."/>
            <person name="Spatafora J.W."/>
            <person name="Magnuson J.K."/>
            <person name="Baker S.E."/>
            <person name="Pomraning K.R."/>
        </authorList>
    </citation>
    <scope>NUCLEOTIDE SEQUENCE [LARGE SCALE GENOMIC DNA]</scope>
    <source>
        <strain evidence="2">CBS 7786</strain>
    </source>
</reference>
<name>A0ACC3T244_LIPKO</name>
<comment type="caution">
    <text evidence="1">The sequence shown here is derived from an EMBL/GenBank/DDBJ whole genome shotgun (WGS) entry which is preliminary data.</text>
</comment>
<accession>A0ACC3T244</accession>
<evidence type="ECO:0000313" key="2">
    <source>
        <dbReference type="Proteomes" id="UP001433508"/>
    </source>
</evidence>
<protein>
    <submittedName>
        <fullName evidence="1">DASH complex subunit Dad1-domain-containing protein</fullName>
    </submittedName>
</protein>
<keyword evidence="2" id="KW-1185">Reference proteome</keyword>
<evidence type="ECO:0000313" key="1">
    <source>
        <dbReference type="EMBL" id="KAK9237941.1"/>
    </source>
</evidence>
<sequence length="126" mass="13849">MEEDPLVNCGIAIEYMDAIGSALSTPGEVLSSSTHGTQNLPEKSYFEKQRDALVAEIAVSLEHVLSNINTLNRSLEGAIAVGKEFESVSTLWSTFYDSMAHDNHGDVDEEDLDEERVEAEEGKELM</sequence>
<gene>
    <name evidence="1" type="ORF">V1525DRAFT_402439</name>
</gene>
<dbReference type="EMBL" id="MU971362">
    <property type="protein sequence ID" value="KAK9237941.1"/>
    <property type="molecule type" value="Genomic_DNA"/>
</dbReference>
<proteinExistence type="predicted"/>